<feature type="domain" description="DUF6533" evidence="2">
    <location>
        <begin position="68"/>
        <end position="111"/>
    </location>
</feature>
<gene>
    <name evidence="3" type="ORF">GFSPODELE1_LOCUS4236</name>
</gene>
<reference evidence="4" key="1">
    <citation type="submission" date="2024-04" db="EMBL/GenBank/DDBJ databases">
        <authorList>
            <person name="Shaw F."/>
            <person name="Minotto A."/>
        </authorList>
    </citation>
    <scope>NUCLEOTIDE SEQUENCE [LARGE SCALE GENOMIC DNA]</scope>
</reference>
<dbReference type="EMBL" id="OZ037945">
    <property type="protein sequence ID" value="CAL1702802.1"/>
    <property type="molecule type" value="Genomic_DNA"/>
</dbReference>
<evidence type="ECO:0000256" key="1">
    <source>
        <dbReference type="SAM" id="Phobius"/>
    </source>
</evidence>
<feature type="transmembrane region" description="Helical" evidence="1">
    <location>
        <begin position="97"/>
        <end position="120"/>
    </location>
</feature>
<keyword evidence="1" id="KW-0472">Membrane</keyword>
<organism evidence="3 4">
    <name type="scientific">Somion occarium</name>
    <dbReference type="NCBI Taxonomy" id="3059160"/>
    <lineage>
        <taxon>Eukaryota</taxon>
        <taxon>Fungi</taxon>
        <taxon>Dikarya</taxon>
        <taxon>Basidiomycota</taxon>
        <taxon>Agaricomycotina</taxon>
        <taxon>Agaricomycetes</taxon>
        <taxon>Polyporales</taxon>
        <taxon>Cerrenaceae</taxon>
        <taxon>Somion</taxon>
    </lineage>
</organism>
<sequence length="410" mass="44954">MKLFHSQRFSIHRPMFAYLEILCAGSSSSVKHLYGRLGLVVTKVLLPAMSTSLWFTPAIAQQCRTAMYIALAVVTAWLYDFVLAIPEEVRMFMETPVTLADIAYICARFFTAGCVSGTLIFAVSSSNLCNTLLAVVTWFGALALPSNSLLFLIRVKGIFHNSRSVVILFGLLWTTTFLSFSAPFSYVANNEEALGVEWCWVPRISALGSAPFIALAIFDTAVFIAISMRVISYSPAHTWNEKFKSFIFGKNLGHISRALLRSGQLYYMVTVTINICIAAVVLSPSISPIISATTAIVNIALQNIMACRVFRLLKFGLIEDDSSAPTFFQMHISRKAAHLSLLEMSSSDTIQQCTMDMEGMEDEHDVSVVVSSGNRALRSAAPLAPVEISITQETEVVVDAVEGSQLGDHV</sequence>
<evidence type="ECO:0000313" key="4">
    <source>
        <dbReference type="Proteomes" id="UP001497453"/>
    </source>
</evidence>
<feature type="transmembrane region" description="Helical" evidence="1">
    <location>
        <begin position="165"/>
        <end position="184"/>
    </location>
</feature>
<evidence type="ECO:0000259" key="2">
    <source>
        <dbReference type="Pfam" id="PF20151"/>
    </source>
</evidence>
<feature type="transmembrane region" description="Helical" evidence="1">
    <location>
        <begin position="37"/>
        <end position="60"/>
    </location>
</feature>
<accession>A0ABP1D6T8</accession>
<feature type="transmembrane region" description="Helical" evidence="1">
    <location>
        <begin position="204"/>
        <end position="226"/>
    </location>
</feature>
<dbReference type="Proteomes" id="UP001497453">
    <property type="component" value="Chromosome 2"/>
</dbReference>
<feature type="transmembrane region" description="Helical" evidence="1">
    <location>
        <begin position="66"/>
        <end position="85"/>
    </location>
</feature>
<proteinExistence type="predicted"/>
<evidence type="ECO:0000313" key="3">
    <source>
        <dbReference type="EMBL" id="CAL1702802.1"/>
    </source>
</evidence>
<name>A0ABP1D6T8_9APHY</name>
<keyword evidence="1" id="KW-0812">Transmembrane</keyword>
<keyword evidence="4" id="KW-1185">Reference proteome</keyword>
<keyword evidence="1" id="KW-1133">Transmembrane helix</keyword>
<feature type="transmembrane region" description="Helical" evidence="1">
    <location>
        <begin position="265"/>
        <end position="283"/>
    </location>
</feature>
<dbReference type="Pfam" id="PF20151">
    <property type="entry name" value="DUF6533"/>
    <property type="match status" value="1"/>
</dbReference>
<feature type="transmembrane region" description="Helical" evidence="1">
    <location>
        <begin position="132"/>
        <end position="153"/>
    </location>
</feature>
<protein>
    <recommendedName>
        <fullName evidence="2">DUF6533 domain-containing protein</fullName>
    </recommendedName>
</protein>
<dbReference type="InterPro" id="IPR045340">
    <property type="entry name" value="DUF6533"/>
</dbReference>